<comment type="similarity">
    <text evidence="8 10">Belongs to the adenylosuccinate synthetase family.</text>
</comment>
<evidence type="ECO:0000313" key="11">
    <source>
        <dbReference type="EMBL" id="OGZ95855.1"/>
    </source>
</evidence>
<feature type="binding site" description="in other chain" evidence="8">
    <location>
        <position position="245"/>
    </location>
    <ligand>
        <name>IMP</name>
        <dbReference type="ChEBI" id="CHEBI:58053"/>
        <note>ligand shared between dimeric partners</note>
    </ligand>
</feature>
<dbReference type="SUPFAM" id="SSF52540">
    <property type="entry name" value="P-loop containing nucleoside triphosphate hydrolases"/>
    <property type="match status" value="1"/>
</dbReference>
<dbReference type="EC" id="6.3.4.4" evidence="8 10"/>
<comment type="catalytic activity">
    <reaction evidence="8 10">
        <text>IMP + L-aspartate + GTP = N(6)-(1,2-dicarboxyethyl)-AMP + GDP + phosphate + 2 H(+)</text>
        <dbReference type="Rhea" id="RHEA:15753"/>
        <dbReference type="ChEBI" id="CHEBI:15378"/>
        <dbReference type="ChEBI" id="CHEBI:29991"/>
        <dbReference type="ChEBI" id="CHEBI:37565"/>
        <dbReference type="ChEBI" id="CHEBI:43474"/>
        <dbReference type="ChEBI" id="CHEBI:57567"/>
        <dbReference type="ChEBI" id="CHEBI:58053"/>
        <dbReference type="ChEBI" id="CHEBI:58189"/>
        <dbReference type="EC" id="6.3.4.4"/>
    </reaction>
</comment>
<dbReference type="PANTHER" id="PTHR11846:SF0">
    <property type="entry name" value="ADENYLOSUCCINATE SYNTHETASE"/>
    <property type="match status" value="1"/>
</dbReference>
<dbReference type="GO" id="GO:0005525">
    <property type="term" value="F:GTP binding"/>
    <property type="evidence" value="ECO:0007669"/>
    <property type="project" value="UniProtKB-UniRule"/>
</dbReference>
<evidence type="ECO:0000256" key="9">
    <source>
        <dbReference type="PROSITE-ProRule" id="PRU10134"/>
    </source>
</evidence>
<feature type="binding site" evidence="8">
    <location>
        <begin position="41"/>
        <end position="43"/>
    </location>
    <ligand>
        <name>GTP</name>
        <dbReference type="ChEBI" id="CHEBI:37565"/>
    </ligand>
</feature>
<comment type="pathway">
    <text evidence="8 10">Purine metabolism; AMP biosynthesis via de novo pathway; AMP from IMP: step 1/2.</text>
</comment>
<organism evidence="11 12">
    <name type="scientific">Candidatus Sungbacteria bacterium RIFCSPHIGHO2_01_FULL_47_32</name>
    <dbReference type="NCBI Taxonomy" id="1802264"/>
    <lineage>
        <taxon>Bacteria</taxon>
        <taxon>Candidatus Sungiibacteriota</taxon>
    </lineage>
</organism>
<keyword evidence="8" id="KW-0963">Cytoplasm</keyword>
<feature type="binding site" evidence="8">
    <location>
        <begin position="12"/>
        <end position="18"/>
    </location>
    <ligand>
        <name>GTP</name>
        <dbReference type="ChEBI" id="CHEBI:37565"/>
    </ligand>
</feature>
<comment type="cofactor">
    <cofactor evidence="8">
        <name>Mg(2+)</name>
        <dbReference type="ChEBI" id="CHEBI:18420"/>
    </cofactor>
    <text evidence="8">Binds 1 Mg(2+) ion per subunit.</text>
</comment>
<evidence type="ECO:0000256" key="3">
    <source>
        <dbReference type="ARBA" id="ARBA00022723"/>
    </source>
</evidence>
<evidence type="ECO:0000256" key="4">
    <source>
        <dbReference type="ARBA" id="ARBA00022741"/>
    </source>
</evidence>
<proteinExistence type="inferred from homology"/>
<dbReference type="InterPro" id="IPR027417">
    <property type="entry name" value="P-loop_NTPase"/>
</dbReference>
<feature type="active site" description="Proton acceptor" evidence="8">
    <location>
        <position position="13"/>
    </location>
</feature>
<dbReference type="Gene3D" id="3.40.440.10">
    <property type="entry name" value="Adenylosuccinate Synthetase, subunit A, domain 1"/>
    <property type="match status" value="1"/>
</dbReference>
<dbReference type="PROSITE" id="PS01266">
    <property type="entry name" value="ADENYLOSUCCIN_SYN_1"/>
    <property type="match status" value="1"/>
</dbReference>
<evidence type="ECO:0000256" key="8">
    <source>
        <dbReference type="HAMAP-Rule" id="MF_00011"/>
    </source>
</evidence>
<protein>
    <recommendedName>
        <fullName evidence="8 10">Adenylosuccinate synthetase</fullName>
        <shortName evidence="8">AMPSase</shortName>
        <shortName evidence="8">AdSS</shortName>
        <ecNumber evidence="8 10">6.3.4.4</ecNumber>
    </recommendedName>
    <alternativeName>
        <fullName evidence="8">IMP--aspartate ligase</fullName>
    </alternativeName>
</protein>
<evidence type="ECO:0000256" key="5">
    <source>
        <dbReference type="ARBA" id="ARBA00022755"/>
    </source>
</evidence>
<dbReference type="GO" id="GO:0004019">
    <property type="term" value="F:adenylosuccinate synthase activity"/>
    <property type="evidence" value="ECO:0007669"/>
    <property type="project" value="UniProtKB-UniRule"/>
</dbReference>
<dbReference type="CDD" id="cd03108">
    <property type="entry name" value="AdSS"/>
    <property type="match status" value="1"/>
</dbReference>
<comment type="caution">
    <text evidence="11">The sequence shown here is derived from an EMBL/GenBank/DDBJ whole genome shotgun (WGS) entry which is preliminary data.</text>
</comment>
<evidence type="ECO:0000313" key="12">
    <source>
        <dbReference type="Proteomes" id="UP000177152"/>
    </source>
</evidence>
<name>A0A1G2K900_9BACT</name>
<reference evidence="11 12" key="1">
    <citation type="journal article" date="2016" name="Nat. Commun.">
        <title>Thousands of microbial genomes shed light on interconnected biogeochemical processes in an aquifer system.</title>
        <authorList>
            <person name="Anantharaman K."/>
            <person name="Brown C.T."/>
            <person name="Hug L.A."/>
            <person name="Sharon I."/>
            <person name="Castelle C.J."/>
            <person name="Probst A.J."/>
            <person name="Thomas B.C."/>
            <person name="Singh A."/>
            <person name="Wilkins M.J."/>
            <person name="Karaoz U."/>
            <person name="Brodie E.L."/>
            <person name="Williams K.H."/>
            <person name="Hubbard S.S."/>
            <person name="Banfield J.F."/>
        </authorList>
    </citation>
    <scope>NUCLEOTIDE SEQUENCE [LARGE SCALE GENOMIC DNA]</scope>
</reference>
<comment type="subcellular location">
    <subcellularLocation>
        <location evidence="8">Cytoplasm</location>
    </subcellularLocation>
</comment>
<dbReference type="PANTHER" id="PTHR11846">
    <property type="entry name" value="ADENYLOSUCCINATE SYNTHETASE"/>
    <property type="match status" value="1"/>
</dbReference>
<feature type="active site" description="Proton donor" evidence="8">
    <location>
        <position position="42"/>
    </location>
</feature>
<dbReference type="GO" id="GO:0046040">
    <property type="term" value="P:IMP metabolic process"/>
    <property type="evidence" value="ECO:0007669"/>
    <property type="project" value="TreeGrafter"/>
</dbReference>
<keyword evidence="7 8" id="KW-0342">GTP-binding</keyword>
<dbReference type="Proteomes" id="UP000177152">
    <property type="component" value="Unassembled WGS sequence"/>
</dbReference>
<dbReference type="Pfam" id="PF00709">
    <property type="entry name" value="Adenylsucc_synt"/>
    <property type="match status" value="1"/>
</dbReference>
<gene>
    <name evidence="8" type="primary">purA</name>
    <name evidence="11" type="ORF">A2633_02345</name>
</gene>
<dbReference type="Gene3D" id="3.90.170.10">
    <property type="entry name" value="Adenylosuccinate Synthetase, subunit A, domain 3"/>
    <property type="match status" value="1"/>
</dbReference>
<dbReference type="GO" id="GO:0000287">
    <property type="term" value="F:magnesium ion binding"/>
    <property type="evidence" value="ECO:0007669"/>
    <property type="project" value="UniProtKB-UniRule"/>
</dbReference>
<comment type="subunit">
    <text evidence="1 8">Homodimer.</text>
</comment>
<feature type="binding site" description="in other chain" evidence="8">
    <location>
        <position position="230"/>
    </location>
    <ligand>
        <name>IMP</name>
        <dbReference type="ChEBI" id="CHEBI:58053"/>
        <note>ligand shared between dimeric partners</note>
    </ligand>
</feature>
<feature type="binding site" description="in other chain" evidence="8">
    <location>
        <position position="134"/>
    </location>
    <ligand>
        <name>IMP</name>
        <dbReference type="ChEBI" id="CHEBI:58053"/>
        <note>ligand shared between dimeric partners</note>
    </ligand>
</feature>
<evidence type="ECO:0000256" key="1">
    <source>
        <dbReference type="ARBA" id="ARBA00011738"/>
    </source>
</evidence>
<dbReference type="PROSITE" id="PS00513">
    <property type="entry name" value="ADENYLOSUCCIN_SYN_2"/>
    <property type="match status" value="1"/>
</dbReference>
<dbReference type="HAMAP" id="MF_00011">
    <property type="entry name" value="Adenylosucc_synth"/>
    <property type="match status" value="1"/>
</dbReference>
<dbReference type="GO" id="GO:0044208">
    <property type="term" value="P:'de novo' AMP biosynthetic process"/>
    <property type="evidence" value="ECO:0007669"/>
    <property type="project" value="UniProtKB-UniRule"/>
</dbReference>
<keyword evidence="5 8" id="KW-0658">Purine biosynthesis</keyword>
<feature type="binding site" evidence="8">
    <location>
        <position position="311"/>
    </location>
    <ligand>
        <name>GTP</name>
        <dbReference type="ChEBI" id="CHEBI:37565"/>
    </ligand>
</feature>
<feature type="binding site" evidence="8">
    <location>
        <position position="41"/>
    </location>
    <ligand>
        <name>Mg(2+)</name>
        <dbReference type="ChEBI" id="CHEBI:18420"/>
    </ligand>
</feature>
<dbReference type="InterPro" id="IPR001114">
    <property type="entry name" value="Adenylosuccinate_synthetase"/>
</dbReference>
<feature type="binding site" evidence="8">
    <location>
        <position position="13"/>
    </location>
    <ligand>
        <name>Mg(2+)</name>
        <dbReference type="ChEBI" id="CHEBI:18420"/>
    </ligand>
</feature>
<evidence type="ECO:0000256" key="7">
    <source>
        <dbReference type="ARBA" id="ARBA00023134"/>
    </source>
</evidence>
<dbReference type="AlphaFoldDB" id="A0A1G2K900"/>
<evidence type="ECO:0000256" key="10">
    <source>
        <dbReference type="RuleBase" id="RU000520"/>
    </source>
</evidence>
<dbReference type="FunFam" id="3.90.170.10:FF:000001">
    <property type="entry name" value="Adenylosuccinate synthetase"/>
    <property type="match status" value="1"/>
</dbReference>
<comment type="function">
    <text evidence="8">Plays an important role in the de novo pathway of purine nucleotide biosynthesis. Catalyzes the first committed step in the biosynthesis of AMP from IMP.</text>
</comment>
<dbReference type="InterPro" id="IPR042111">
    <property type="entry name" value="Adenylosuccinate_synth_dom3"/>
</dbReference>
<evidence type="ECO:0000256" key="6">
    <source>
        <dbReference type="ARBA" id="ARBA00022842"/>
    </source>
</evidence>
<dbReference type="InterPro" id="IPR018220">
    <property type="entry name" value="Adenylosuccin_syn_GTP-bd"/>
</dbReference>
<dbReference type="InterPro" id="IPR042109">
    <property type="entry name" value="Adenylosuccinate_synth_dom1"/>
</dbReference>
<keyword evidence="2 8" id="KW-0436">Ligase</keyword>
<feature type="binding site" description="in other chain" evidence="8">
    <location>
        <begin position="39"/>
        <end position="42"/>
    </location>
    <ligand>
        <name>IMP</name>
        <dbReference type="ChEBI" id="CHEBI:58053"/>
        <note>ligand shared between dimeric partners</note>
    </ligand>
</feature>
<dbReference type="InterPro" id="IPR042110">
    <property type="entry name" value="Adenylosuccinate_synth_dom2"/>
</dbReference>
<dbReference type="Gene3D" id="1.10.300.10">
    <property type="entry name" value="Adenylosuccinate Synthetase, subunit A, domain 2"/>
    <property type="match status" value="1"/>
</dbReference>
<sequence length="422" mass="46310">MPATIVVGIQWGDEGKGKIVDMLANSGFHAVVRFGGGNNAGHTIHNEHGRFALHLVPAGIFNPDTLNIIERGVVVHPTSLIKEMDELLEKNVSLSKLKISPFAHMVMPWHIAEDRGREIAGTTSSGSLTHIGTTLRGIGPCYQDKAGRWQAFRVGDLINRQTFLEKLEKVYISKALALQAAHGVALPSLEDVKREYLEASERIVPHIADTSSLIRKALYYGKNVLCEGAQGTLLDVDFGSYPYVTSSNTTSIAACMLTGINPSDVSRIIGVAKAYVTRVGAGPFPTRMDRETEEQIREFGKEYGATTGRPRLCGWLDLPLLHYACDINHITEIALTKMDVLGFLDPVKICTHYKEGTVDMFSLSDMTPVLGSEIHGWGALGECRERSKLPDTARQYIERIEAATATRVRTISIGPERNETIT</sequence>
<feature type="binding site" description="in other chain" evidence="8">
    <location>
        <begin position="13"/>
        <end position="16"/>
    </location>
    <ligand>
        <name>IMP</name>
        <dbReference type="ChEBI" id="CHEBI:58053"/>
        <note>ligand shared between dimeric partners</note>
    </ligand>
</feature>
<dbReference type="EMBL" id="MHQC01000003">
    <property type="protein sequence ID" value="OGZ95855.1"/>
    <property type="molecule type" value="Genomic_DNA"/>
</dbReference>
<feature type="binding site" evidence="8">
    <location>
        <begin position="337"/>
        <end position="339"/>
    </location>
    <ligand>
        <name>GTP</name>
        <dbReference type="ChEBI" id="CHEBI:37565"/>
    </ligand>
</feature>
<keyword evidence="3 8" id="KW-0479">Metal-binding</keyword>
<feature type="binding site" evidence="8">
    <location>
        <begin position="412"/>
        <end position="414"/>
    </location>
    <ligand>
        <name>GTP</name>
        <dbReference type="ChEBI" id="CHEBI:37565"/>
    </ligand>
</feature>
<evidence type="ECO:0000256" key="2">
    <source>
        <dbReference type="ARBA" id="ARBA00022598"/>
    </source>
</evidence>
<feature type="binding site" evidence="8">
    <location>
        <position position="148"/>
    </location>
    <ligand>
        <name>IMP</name>
        <dbReference type="ChEBI" id="CHEBI:58053"/>
        <note>ligand shared between dimeric partners</note>
    </ligand>
</feature>
<dbReference type="SMART" id="SM00788">
    <property type="entry name" value="Adenylsucc_synt"/>
    <property type="match status" value="1"/>
</dbReference>
<keyword evidence="4 8" id="KW-0547">Nucleotide-binding</keyword>
<accession>A0A1G2K900</accession>
<feature type="binding site" evidence="8">
    <location>
        <begin position="305"/>
        <end position="311"/>
    </location>
    <ligand>
        <name>substrate</name>
    </ligand>
</feature>
<feature type="binding site" description="in other chain" evidence="8">
    <location>
        <position position="309"/>
    </location>
    <ligand>
        <name>IMP</name>
        <dbReference type="ChEBI" id="CHEBI:58053"/>
        <note>ligand shared between dimeric partners</note>
    </ligand>
</feature>
<dbReference type="NCBIfam" id="TIGR00184">
    <property type="entry name" value="purA"/>
    <property type="match status" value="1"/>
</dbReference>
<dbReference type="NCBIfam" id="NF002223">
    <property type="entry name" value="PRK01117.1"/>
    <property type="match status" value="1"/>
</dbReference>
<feature type="active site" evidence="9">
    <location>
        <position position="145"/>
    </location>
</feature>
<dbReference type="GO" id="GO:0005737">
    <property type="term" value="C:cytoplasm"/>
    <property type="evidence" value="ECO:0007669"/>
    <property type="project" value="UniProtKB-SubCell"/>
</dbReference>
<dbReference type="UniPathway" id="UPA00075">
    <property type="reaction ID" value="UER00335"/>
</dbReference>
<dbReference type="InterPro" id="IPR033128">
    <property type="entry name" value="Adenylosuccin_syn_Lys_AS"/>
</dbReference>
<keyword evidence="6 8" id="KW-0460">Magnesium</keyword>